<evidence type="ECO:0000313" key="9">
    <source>
        <dbReference type="EMBL" id="GAF08306.1"/>
    </source>
</evidence>
<dbReference type="InterPro" id="IPR022398">
    <property type="entry name" value="Peptidase_S8_His-AS"/>
</dbReference>
<dbReference type="PROSITE" id="PS00138">
    <property type="entry name" value="SUBTILASE_SER"/>
    <property type="match status" value="1"/>
</dbReference>
<evidence type="ECO:0000256" key="2">
    <source>
        <dbReference type="ARBA" id="ARBA00022670"/>
    </source>
</evidence>
<dbReference type="GO" id="GO:0006508">
    <property type="term" value="P:proteolysis"/>
    <property type="evidence" value="ECO:0007669"/>
    <property type="project" value="UniProtKB-KW"/>
</dbReference>
<dbReference type="PROSITE" id="PS00137">
    <property type="entry name" value="SUBTILASE_HIS"/>
    <property type="match status" value="1"/>
</dbReference>
<keyword evidence="7" id="KW-0732">Signal</keyword>
<comment type="similarity">
    <text evidence="1 5 6">Belongs to the peptidase S8 family.</text>
</comment>
<evidence type="ECO:0000256" key="4">
    <source>
        <dbReference type="ARBA" id="ARBA00022825"/>
    </source>
</evidence>
<dbReference type="eggNOG" id="COG1404">
    <property type="taxonomic scope" value="Bacteria"/>
</dbReference>
<dbReference type="InterPro" id="IPR023828">
    <property type="entry name" value="Peptidase_S8_Ser-AS"/>
</dbReference>
<feature type="domain" description="Peptidase S8/S53" evidence="8">
    <location>
        <begin position="212"/>
        <end position="446"/>
    </location>
</feature>
<accession>W7YUQ5</accession>
<dbReference type="PROSITE" id="PS00136">
    <property type="entry name" value="SUBTILASE_ASP"/>
    <property type="match status" value="1"/>
</dbReference>
<feature type="signal peptide" evidence="7">
    <location>
        <begin position="1"/>
        <end position="23"/>
    </location>
</feature>
<name>W7YUQ5_9BACL</name>
<evidence type="ECO:0000259" key="8">
    <source>
        <dbReference type="Pfam" id="PF00082"/>
    </source>
</evidence>
<protein>
    <submittedName>
        <fullName evidence="9">Alkaline serine protease</fullName>
    </submittedName>
</protein>
<dbReference type="Proteomes" id="UP000019364">
    <property type="component" value="Unassembled WGS sequence"/>
</dbReference>
<gene>
    <name evidence="9" type="ORF">JCM16418_2375</name>
</gene>
<keyword evidence="2 5" id="KW-0645">Protease</keyword>
<feature type="active site" description="Charge relay system" evidence="5">
    <location>
        <position position="427"/>
    </location>
</feature>
<dbReference type="PROSITE" id="PS51892">
    <property type="entry name" value="SUBTILASE"/>
    <property type="match status" value="1"/>
</dbReference>
<dbReference type="PANTHER" id="PTHR43806">
    <property type="entry name" value="PEPTIDASE S8"/>
    <property type="match status" value="1"/>
</dbReference>
<evidence type="ECO:0000256" key="3">
    <source>
        <dbReference type="ARBA" id="ARBA00022801"/>
    </source>
</evidence>
<comment type="caution">
    <text evidence="9">The sequence shown here is derived from an EMBL/GenBank/DDBJ whole genome shotgun (WGS) entry which is preliminary data.</text>
</comment>
<dbReference type="InterPro" id="IPR036852">
    <property type="entry name" value="Peptidase_S8/S53_dom_sf"/>
</dbReference>
<keyword evidence="3 5" id="KW-0378">Hydrolase</keyword>
<dbReference type="InterPro" id="IPR015500">
    <property type="entry name" value="Peptidase_S8_subtilisin-rel"/>
</dbReference>
<evidence type="ECO:0000256" key="1">
    <source>
        <dbReference type="ARBA" id="ARBA00011073"/>
    </source>
</evidence>
<feature type="active site" description="Charge relay system" evidence="5">
    <location>
        <position position="220"/>
    </location>
</feature>
<feature type="active site" description="Charge relay system" evidence="5">
    <location>
        <position position="254"/>
    </location>
</feature>
<dbReference type="EMBL" id="BAVZ01000006">
    <property type="protein sequence ID" value="GAF08306.1"/>
    <property type="molecule type" value="Genomic_DNA"/>
</dbReference>
<dbReference type="PRINTS" id="PR00723">
    <property type="entry name" value="SUBTILISIN"/>
</dbReference>
<dbReference type="Gene3D" id="2.60.120.380">
    <property type="match status" value="1"/>
</dbReference>
<dbReference type="PANTHER" id="PTHR43806:SF11">
    <property type="entry name" value="CEREVISIN-RELATED"/>
    <property type="match status" value="1"/>
</dbReference>
<dbReference type="STRING" id="1236976.JCM16418_2375"/>
<evidence type="ECO:0000256" key="5">
    <source>
        <dbReference type="PROSITE-ProRule" id="PRU01240"/>
    </source>
</evidence>
<dbReference type="SUPFAM" id="SSF52743">
    <property type="entry name" value="Subtilisin-like"/>
    <property type="match status" value="1"/>
</dbReference>
<feature type="chain" id="PRO_5004904625" evidence="7">
    <location>
        <begin position="24"/>
        <end position="601"/>
    </location>
</feature>
<reference evidence="9 10" key="1">
    <citation type="journal article" date="2014" name="Genome Announc.">
        <title>Draft Genome Sequence of Paenibacillus pini JCM 16418T, Isolated from the Rhizosphere of Pine Tree.</title>
        <authorList>
            <person name="Yuki M."/>
            <person name="Oshima K."/>
            <person name="Suda W."/>
            <person name="Oshida Y."/>
            <person name="Kitamura K."/>
            <person name="Iida Y."/>
            <person name="Hattori M."/>
            <person name="Ohkuma M."/>
        </authorList>
    </citation>
    <scope>NUCLEOTIDE SEQUENCE [LARGE SCALE GENOMIC DNA]</scope>
    <source>
        <strain evidence="9 10">JCM 16418</strain>
    </source>
</reference>
<keyword evidence="4 5" id="KW-0720">Serine protease</keyword>
<dbReference type="GO" id="GO:0004252">
    <property type="term" value="F:serine-type endopeptidase activity"/>
    <property type="evidence" value="ECO:0007669"/>
    <property type="project" value="UniProtKB-UniRule"/>
</dbReference>
<dbReference type="RefSeq" id="WP_052020200.1">
    <property type="nucleotide sequence ID" value="NZ_BAVZ01000006.1"/>
</dbReference>
<sequence length="601" mass="64383">MLKKRIIALLLASIVMIPTSVSATTGDVYKNLNTLDFKKNTPETIAENELGSFSLDLNNFKLQEKYKTTSESKILPKLQEKLTTNKSKYNQNKEEKKMDISVMLKYDSSLTKEDFIKENADILEGNIIDLAGFGVYSFFARLTENEINQIVSREEVDTISTTDDVVSVYGQPDEAQSEVYLNGATEMTGIQKAKSDYGVTGNRDGNYTYSKNDSVIAIIDTGIDANHVDLSGGKVIAWKDFINNKSTPYDDLGHGTHVASIAAGTGSGDPGIQTGVAPGAALVGLKVCEANSDCSNQAIMNAMDWIINNKNIYGIDIINMSLGSPGSANATFCSKVNTAAENGILTVVAAGNTQLGANYGSLNLFGKCSGVVSVANVADPYEGGWYLNPSSNRGEGSEGPSISAPGTSIRAAKANSTNEYINYTGTSMSAPMISGLAALMLEASNGSLNYDFKYEDYGMTGYDKVYGYGLILGHNTIKAAKGSSNGSFNNYRNHIRGQSNIAAGTVDIYSIKVTDVQAFFATTLVINDENGADLDLFIWAPGVNPIQNGELRLDLAYNGSKGYLPQETISFKPSVKGTYSIGIVAYSQATYAIDFSGQISQ</sequence>
<dbReference type="AlphaFoldDB" id="W7YUQ5"/>
<evidence type="ECO:0000256" key="7">
    <source>
        <dbReference type="SAM" id="SignalP"/>
    </source>
</evidence>
<dbReference type="OrthoDB" id="9798386at2"/>
<proteinExistence type="inferred from homology"/>
<dbReference type="InterPro" id="IPR023827">
    <property type="entry name" value="Peptidase_S8_Asp-AS"/>
</dbReference>
<dbReference type="Gene3D" id="3.40.50.200">
    <property type="entry name" value="Peptidase S8/S53 domain"/>
    <property type="match status" value="1"/>
</dbReference>
<evidence type="ECO:0000313" key="10">
    <source>
        <dbReference type="Proteomes" id="UP000019364"/>
    </source>
</evidence>
<dbReference type="Pfam" id="PF00082">
    <property type="entry name" value="Peptidase_S8"/>
    <property type="match status" value="1"/>
</dbReference>
<evidence type="ECO:0000256" key="6">
    <source>
        <dbReference type="RuleBase" id="RU003355"/>
    </source>
</evidence>
<keyword evidence="10" id="KW-1185">Reference proteome</keyword>
<dbReference type="InterPro" id="IPR050131">
    <property type="entry name" value="Peptidase_S8_subtilisin-like"/>
</dbReference>
<dbReference type="InterPro" id="IPR000209">
    <property type="entry name" value="Peptidase_S8/S53_dom"/>
</dbReference>
<organism evidence="9 10">
    <name type="scientific">Paenibacillus pini JCM 16418</name>
    <dbReference type="NCBI Taxonomy" id="1236976"/>
    <lineage>
        <taxon>Bacteria</taxon>
        <taxon>Bacillati</taxon>
        <taxon>Bacillota</taxon>
        <taxon>Bacilli</taxon>
        <taxon>Bacillales</taxon>
        <taxon>Paenibacillaceae</taxon>
        <taxon>Paenibacillus</taxon>
    </lineage>
</organism>